<dbReference type="Proteomes" id="UP000623687">
    <property type="component" value="Unassembled WGS sequence"/>
</dbReference>
<proteinExistence type="predicted"/>
<evidence type="ECO:0000313" key="2">
    <source>
        <dbReference type="EMBL" id="KAF7436098.1"/>
    </source>
</evidence>
<keyword evidence="3" id="KW-1185">Reference proteome</keyword>
<evidence type="ECO:0000313" key="3">
    <source>
        <dbReference type="Proteomes" id="UP000623687"/>
    </source>
</evidence>
<name>A0A8H6ZY18_PLEOS</name>
<gene>
    <name evidence="2" type="ORF">PC9H_002924</name>
</gene>
<comment type="caution">
    <text evidence="2">The sequence shown here is derived from an EMBL/GenBank/DDBJ whole genome shotgun (WGS) entry which is preliminary data.</text>
</comment>
<protein>
    <submittedName>
        <fullName evidence="2">Uncharacterized protein</fullName>
    </submittedName>
</protein>
<accession>A0A8H6ZY18</accession>
<feature type="region of interest" description="Disordered" evidence="1">
    <location>
        <begin position="1"/>
        <end position="26"/>
    </location>
</feature>
<evidence type="ECO:0000256" key="1">
    <source>
        <dbReference type="SAM" id="MobiDB-lite"/>
    </source>
</evidence>
<dbReference type="RefSeq" id="XP_036633997.1">
    <property type="nucleotide sequence ID" value="XM_036772524.1"/>
</dbReference>
<dbReference type="AlphaFoldDB" id="A0A8H6ZY18"/>
<dbReference type="GeneID" id="59372742"/>
<sequence length="121" mass="13363">MSSIPSEEQLQGLYDSKPDAHLAEPPAMVETDGNFLSLHRSLAGLNTPTLVFRGYGPKDFAPFESLLSPNTPRLLSAHVSSGPWEARFPECDAIQELRVVSPYSYPVLFSAQPKEKCIFLL</sequence>
<dbReference type="VEuPathDB" id="FungiDB:PC9H_002924"/>
<dbReference type="EMBL" id="JACETU010000002">
    <property type="protein sequence ID" value="KAF7436098.1"/>
    <property type="molecule type" value="Genomic_DNA"/>
</dbReference>
<organism evidence="2 3">
    <name type="scientific">Pleurotus ostreatus</name>
    <name type="common">Oyster mushroom</name>
    <name type="synonym">White-rot fungus</name>
    <dbReference type="NCBI Taxonomy" id="5322"/>
    <lineage>
        <taxon>Eukaryota</taxon>
        <taxon>Fungi</taxon>
        <taxon>Dikarya</taxon>
        <taxon>Basidiomycota</taxon>
        <taxon>Agaricomycotina</taxon>
        <taxon>Agaricomycetes</taxon>
        <taxon>Agaricomycetidae</taxon>
        <taxon>Agaricales</taxon>
        <taxon>Pleurotineae</taxon>
        <taxon>Pleurotaceae</taxon>
        <taxon>Pleurotus</taxon>
    </lineage>
</organism>
<reference evidence="2" key="1">
    <citation type="submission" date="2019-07" db="EMBL/GenBank/DDBJ databases">
        <authorList>
            <person name="Palmer J.M."/>
        </authorList>
    </citation>
    <scope>NUCLEOTIDE SEQUENCE</scope>
    <source>
        <strain evidence="2">PC9</strain>
    </source>
</reference>